<feature type="binding site" evidence="10">
    <location>
        <begin position="9"/>
        <end position="14"/>
    </location>
    <ligand>
        <name>substrate</name>
    </ligand>
</feature>
<dbReference type="GO" id="GO:0036222">
    <property type="term" value="F:XTP diphosphatase activity"/>
    <property type="evidence" value="ECO:0007669"/>
    <property type="project" value="UniProtKB-UniRule"/>
</dbReference>
<dbReference type="GO" id="GO:0005829">
    <property type="term" value="C:cytosol"/>
    <property type="evidence" value="ECO:0007669"/>
    <property type="project" value="TreeGrafter"/>
</dbReference>
<comment type="catalytic activity">
    <reaction evidence="9 10">
        <text>XTP + H2O = XMP + diphosphate + H(+)</text>
        <dbReference type="Rhea" id="RHEA:28610"/>
        <dbReference type="ChEBI" id="CHEBI:15377"/>
        <dbReference type="ChEBI" id="CHEBI:15378"/>
        <dbReference type="ChEBI" id="CHEBI:33019"/>
        <dbReference type="ChEBI" id="CHEBI:57464"/>
        <dbReference type="ChEBI" id="CHEBI:61314"/>
        <dbReference type="EC" id="3.6.1.66"/>
    </reaction>
</comment>
<feature type="binding site" evidence="10">
    <location>
        <begin position="183"/>
        <end position="184"/>
    </location>
    <ligand>
        <name>substrate</name>
    </ligand>
</feature>
<evidence type="ECO:0000256" key="8">
    <source>
        <dbReference type="ARBA" id="ARBA00051875"/>
    </source>
</evidence>
<keyword evidence="3 10" id="KW-0479">Metal-binding</keyword>
<dbReference type="GO" id="GO:0000166">
    <property type="term" value="F:nucleotide binding"/>
    <property type="evidence" value="ECO:0007669"/>
    <property type="project" value="UniProtKB-KW"/>
</dbReference>
<protein>
    <recommendedName>
        <fullName evidence="10">dITP/XTP pyrophosphatase</fullName>
        <ecNumber evidence="10">3.6.1.66</ecNumber>
    </recommendedName>
    <alternativeName>
        <fullName evidence="10">Non-canonical purine NTP pyrophosphatase</fullName>
    </alternativeName>
    <alternativeName>
        <fullName evidence="10">Non-standard purine NTP pyrophosphatase</fullName>
    </alternativeName>
    <alternativeName>
        <fullName evidence="10">Nucleoside-triphosphate diphosphatase</fullName>
    </alternativeName>
    <alternativeName>
        <fullName evidence="10">Nucleoside-triphosphate pyrophosphatase</fullName>
        <shortName evidence="10">NTPase</shortName>
    </alternativeName>
</protein>
<evidence type="ECO:0000256" key="6">
    <source>
        <dbReference type="ARBA" id="ARBA00022842"/>
    </source>
</evidence>
<keyword evidence="5 10" id="KW-0378">Hydrolase</keyword>
<evidence type="ECO:0000256" key="10">
    <source>
        <dbReference type="HAMAP-Rule" id="MF_01405"/>
    </source>
</evidence>
<dbReference type="CDD" id="cd00515">
    <property type="entry name" value="HAM1"/>
    <property type="match status" value="1"/>
</dbReference>
<dbReference type="GO" id="GO:0035870">
    <property type="term" value="F:dITP diphosphatase activity"/>
    <property type="evidence" value="ECO:0007669"/>
    <property type="project" value="UniProtKB-UniRule"/>
</dbReference>
<feature type="binding site" evidence="10">
    <location>
        <position position="70"/>
    </location>
    <ligand>
        <name>Mg(2+)</name>
        <dbReference type="ChEBI" id="CHEBI:18420"/>
    </ligand>
</feature>
<dbReference type="InterPro" id="IPR020922">
    <property type="entry name" value="dITP/XTP_pyrophosphatase"/>
</dbReference>
<dbReference type="HAMAP" id="MF_01405">
    <property type="entry name" value="Non_canon_purine_NTPase"/>
    <property type="match status" value="1"/>
</dbReference>
<evidence type="ECO:0000256" key="11">
    <source>
        <dbReference type="RuleBase" id="RU003781"/>
    </source>
</evidence>
<dbReference type="Gene3D" id="3.90.950.10">
    <property type="match status" value="1"/>
</dbReference>
<evidence type="ECO:0000256" key="7">
    <source>
        <dbReference type="ARBA" id="ARBA00023080"/>
    </source>
</evidence>
<dbReference type="SUPFAM" id="SSF52972">
    <property type="entry name" value="ITPase-like"/>
    <property type="match status" value="1"/>
</dbReference>
<dbReference type="EMBL" id="JABSOD010000002">
    <property type="protein sequence ID" value="NRQ41285.1"/>
    <property type="molecule type" value="Genomic_DNA"/>
</dbReference>
<evidence type="ECO:0000256" key="4">
    <source>
        <dbReference type="ARBA" id="ARBA00022741"/>
    </source>
</evidence>
<comment type="function">
    <text evidence="10">Pyrophosphatase that catalyzes the hydrolysis of nucleoside triphosphates to their monophosphate derivatives, with a high preference for the non-canonical purine nucleotides XTP (xanthosine triphosphate), dITP (deoxyinosine triphosphate) and ITP. Seems to function as a house-cleaning enzyme that removes non-canonical purine nucleotides from the nucleotide pool, thus preventing their incorporation into DNA/RNA and avoiding chromosomal lesions.</text>
</comment>
<dbReference type="Pfam" id="PF01725">
    <property type="entry name" value="Ham1p_like"/>
    <property type="match status" value="1"/>
</dbReference>
<dbReference type="AlphaFoldDB" id="A0A7Y5ANP8"/>
<dbReference type="InterPro" id="IPR002637">
    <property type="entry name" value="RdgB/HAM1"/>
</dbReference>
<feature type="active site" description="Proton acceptor" evidence="10">
    <location>
        <position position="70"/>
    </location>
</feature>
<evidence type="ECO:0000313" key="12">
    <source>
        <dbReference type="EMBL" id="NRQ41285.1"/>
    </source>
</evidence>
<keyword evidence="7 10" id="KW-0546">Nucleotide metabolism</keyword>
<comment type="similarity">
    <text evidence="1 10 11">Belongs to the HAM1 NTPase family.</text>
</comment>
<comment type="subunit">
    <text evidence="2 10">Homodimer.</text>
</comment>
<evidence type="ECO:0000256" key="2">
    <source>
        <dbReference type="ARBA" id="ARBA00011738"/>
    </source>
</evidence>
<keyword evidence="13" id="KW-1185">Reference proteome</keyword>
<gene>
    <name evidence="12" type="primary">rdgB</name>
    <name evidence="12" type="ORF">HRH59_01660</name>
</gene>
<dbReference type="EC" id="3.6.1.66" evidence="10"/>
<dbReference type="PANTHER" id="PTHR11067">
    <property type="entry name" value="INOSINE TRIPHOSPHATE PYROPHOSPHATASE/HAM1 PROTEIN"/>
    <property type="match status" value="1"/>
</dbReference>
<dbReference type="GO" id="GO:0009117">
    <property type="term" value="P:nucleotide metabolic process"/>
    <property type="evidence" value="ECO:0007669"/>
    <property type="project" value="UniProtKB-KW"/>
</dbReference>
<dbReference type="RefSeq" id="WP_173499541.1">
    <property type="nucleotide sequence ID" value="NZ_JABSOD010000002.1"/>
</dbReference>
<dbReference type="NCBIfam" id="TIGR00042">
    <property type="entry name" value="RdgB/HAM1 family non-canonical purine NTP pyrophosphatase"/>
    <property type="match status" value="1"/>
</dbReference>
<evidence type="ECO:0000256" key="1">
    <source>
        <dbReference type="ARBA" id="ARBA00008023"/>
    </source>
</evidence>
<evidence type="ECO:0000256" key="3">
    <source>
        <dbReference type="ARBA" id="ARBA00022723"/>
    </source>
</evidence>
<dbReference type="PANTHER" id="PTHR11067:SF9">
    <property type="entry name" value="INOSINE TRIPHOSPHATE PYROPHOSPHATASE"/>
    <property type="match status" value="1"/>
</dbReference>
<accession>A0A7Y5ANP8</accession>
<dbReference type="Proteomes" id="UP000523161">
    <property type="component" value="Unassembled WGS sequence"/>
</dbReference>
<evidence type="ECO:0000256" key="5">
    <source>
        <dbReference type="ARBA" id="ARBA00022801"/>
    </source>
</evidence>
<feature type="binding site" evidence="10">
    <location>
        <position position="41"/>
    </location>
    <ligand>
        <name>Mg(2+)</name>
        <dbReference type="ChEBI" id="CHEBI:18420"/>
    </ligand>
</feature>
<name>A0A7Y5ANP8_9GAMM</name>
<proteinExistence type="inferred from homology"/>
<reference evidence="12 13" key="1">
    <citation type="submission" date="2020-06" db="EMBL/GenBank/DDBJ databases">
        <title>Rheinheimera sp. nov., a marine bacterium isolated from coastal.</title>
        <authorList>
            <person name="Yu Q."/>
            <person name="Qi Y."/>
            <person name="Pu J."/>
        </authorList>
    </citation>
    <scope>NUCLEOTIDE SEQUENCE [LARGE SCALE GENOMIC DNA]</scope>
    <source>
        <strain evidence="12 13">YQF-2</strain>
    </source>
</reference>
<feature type="binding site" evidence="10">
    <location>
        <position position="178"/>
    </location>
    <ligand>
        <name>substrate</name>
    </ligand>
</feature>
<dbReference type="GO" id="GO:0046872">
    <property type="term" value="F:metal ion binding"/>
    <property type="evidence" value="ECO:0007669"/>
    <property type="project" value="UniProtKB-KW"/>
</dbReference>
<dbReference type="InterPro" id="IPR029001">
    <property type="entry name" value="ITPase-like_fam"/>
</dbReference>
<dbReference type="FunFam" id="3.90.950.10:FF:000001">
    <property type="entry name" value="dITP/XTP pyrophosphatase"/>
    <property type="match status" value="1"/>
</dbReference>
<evidence type="ECO:0000256" key="9">
    <source>
        <dbReference type="ARBA" id="ARBA00052017"/>
    </source>
</evidence>
<evidence type="ECO:0000313" key="13">
    <source>
        <dbReference type="Proteomes" id="UP000523161"/>
    </source>
</evidence>
<keyword evidence="6 10" id="KW-0460">Magnesium</keyword>
<comment type="cofactor">
    <cofactor evidence="10">
        <name>Mg(2+)</name>
        <dbReference type="ChEBI" id="CHEBI:18420"/>
    </cofactor>
    <text evidence="10">Binds 1 Mg(2+) ion per subunit.</text>
</comment>
<comment type="catalytic activity">
    <reaction evidence="10">
        <text>ITP + H2O = IMP + diphosphate + H(+)</text>
        <dbReference type="Rhea" id="RHEA:29399"/>
        <dbReference type="ChEBI" id="CHEBI:15377"/>
        <dbReference type="ChEBI" id="CHEBI:15378"/>
        <dbReference type="ChEBI" id="CHEBI:33019"/>
        <dbReference type="ChEBI" id="CHEBI:58053"/>
        <dbReference type="ChEBI" id="CHEBI:61402"/>
        <dbReference type="EC" id="3.6.1.66"/>
    </reaction>
</comment>
<feature type="binding site" evidence="10">
    <location>
        <begin position="155"/>
        <end position="158"/>
    </location>
    <ligand>
        <name>substrate</name>
    </ligand>
</feature>
<dbReference type="GO" id="GO:0036220">
    <property type="term" value="F:ITP diphosphatase activity"/>
    <property type="evidence" value="ECO:0007669"/>
    <property type="project" value="UniProtKB-UniRule"/>
</dbReference>
<comment type="caution">
    <text evidence="12">The sequence shown here is derived from an EMBL/GenBank/DDBJ whole genome shotgun (WGS) entry which is preliminary data.</text>
</comment>
<feature type="binding site" evidence="10">
    <location>
        <position position="71"/>
    </location>
    <ligand>
        <name>substrate</name>
    </ligand>
</feature>
<sequence length="200" mass="21079">MTNKIVLATGNKGKVAELSQMLAPLQYQIVPQSELAVSDADETGLTFIENAIIKARHAALATGLPAIADDSGLAVDALGGAPGIYSARYAGEAASDADNIKKLLQALQNVPKAQRSAQFHCVLVYLRHAEDPTPLVCHGVWHGEISLTATGSAGFGYDPVFYIAAEGCTSAELSRERKAQLSHRGKALAQLVSQLTQLQA</sequence>
<organism evidence="12 13">
    <name type="scientific">Rheinheimera lutimaris</name>
    <dbReference type="NCBI Taxonomy" id="2740584"/>
    <lineage>
        <taxon>Bacteria</taxon>
        <taxon>Pseudomonadati</taxon>
        <taxon>Pseudomonadota</taxon>
        <taxon>Gammaproteobacteria</taxon>
        <taxon>Chromatiales</taxon>
        <taxon>Chromatiaceae</taxon>
        <taxon>Rheinheimera</taxon>
    </lineage>
</organism>
<dbReference type="GO" id="GO:0009146">
    <property type="term" value="P:purine nucleoside triphosphate catabolic process"/>
    <property type="evidence" value="ECO:0007669"/>
    <property type="project" value="UniProtKB-UniRule"/>
</dbReference>
<comment type="catalytic activity">
    <reaction evidence="8 10">
        <text>dITP + H2O = dIMP + diphosphate + H(+)</text>
        <dbReference type="Rhea" id="RHEA:28342"/>
        <dbReference type="ChEBI" id="CHEBI:15377"/>
        <dbReference type="ChEBI" id="CHEBI:15378"/>
        <dbReference type="ChEBI" id="CHEBI:33019"/>
        <dbReference type="ChEBI" id="CHEBI:61194"/>
        <dbReference type="ChEBI" id="CHEBI:61382"/>
        <dbReference type="EC" id="3.6.1.66"/>
    </reaction>
</comment>
<dbReference type="GO" id="GO:0017111">
    <property type="term" value="F:ribonucleoside triphosphate phosphatase activity"/>
    <property type="evidence" value="ECO:0007669"/>
    <property type="project" value="InterPro"/>
</dbReference>
<keyword evidence="4 10" id="KW-0547">Nucleotide-binding</keyword>